<proteinExistence type="predicted"/>
<evidence type="ECO:0000313" key="2">
    <source>
        <dbReference type="Proteomes" id="UP000214372"/>
    </source>
</evidence>
<accession>A0A0F6YRT5</accession>
<reference evidence="1 2" key="1">
    <citation type="journal article" date="2015" name="Genome Announc.">
        <title>Genome Sequence of Mycobacteriophage Phayonce.</title>
        <authorList>
            <person name="Pope W.H."/>
            <person name="Jacobetz E."/>
            <person name="Johnson C.A."/>
            <person name="Kihle B.L."/>
            <person name="Sobeski M.A."/>
            <person name="Werner M.B."/>
            <person name="Adkins N.L."/>
            <person name="Kramer Z.J."/>
            <person name="Montgomery M.T."/>
            <person name="Grubb S.R."/>
            <person name="Warner M.H."/>
            <person name="Bowman C.A."/>
            <person name="Russell D.A."/>
            <person name="Hatfull G.F."/>
        </authorList>
    </citation>
    <scope>NUCLEOTIDE SEQUENCE [LARGE SCALE GENOMIC DNA]</scope>
</reference>
<name>A0A0F6YRT5_9CAUD</name>
<dbReference type="EMBL" id="KR080195">
    <property type="protein sequence ID" value="AKF14433.1"/>
    <property type="molecule type" value="Genomic_DNA"/>
</dbReference>
<dbReference type="RefSeq" id="YP_009198417.1">
    <property type="nucleotide sequence ID" value="NC_028796.1"/>
</dbReference>
<keyword evidence="2" id="KW-1185">Reference proteome</keyword>
<sequence>MSEATEQLQAALPALVHPELGPVMLVNFQTFPGQDDEQQGQINTFTKTVAQAIEHTLDDRGFAIVPKTRLAEAPKAGSYTQVTLCCKICGAPLLTTTMGTDGLISLPPREINPDCEARHGAA</sequence>
<dbReference type="OrthoDB" id="14763at10239"/>
<dbReference type="KEGG" id="vg:26646503"/>
<evidence type="ECO:0000313" key="1">
    <source>
        <dbReference type="EMBL" id="AKF14433.1"/>
    </source>
</evidence>
<gene>
    <name evidence="1" type="primary">73</name>
    <name evidence="1" type="ORF">SEA_PHAYONCE_73</name>
</gene>
<dbReference type="GeneID" id="26646503"/>
<protein>
    <submittedName>
        <fullName evidence="1">Uncharacterized protein</fullName>
    </submittedName>
</protein>
<organism evidence="1 2">
    <name type="scientific">Mycobacterium phage Phayonce</name>
    <dbReference type="NCBI Taxonomy" id="1647302"/>
    <lineage>
        <taxon>Viruses</taxon>
        <taxon>Duplodnaviria</taxon>
        <taxon>Heunggongvirae</taxon>
        <taxon>Uroviricota</taxon>
        <taxon>Caudoviricetes</taxon>
        <taxon>Pclasvirinae</taxon>
        <taxon>Phayoncevirus</taxon>
        <taxon>Phayoncevirus phayonce</taxon>
    </lineage>
</organism>
<dbReference type="Proteomes" id="UP000214372">
    <property type="component" value="Segment"/>
</dbReference>